<keyword evidence="2" id="KW-1185">Reference proteome</keyword>
<dbReference type="AlphaFoldDB" id="A0AAV7U866"/>
<name>A0AAV7U866_PLEWA</name>
<reference evidence="1" key="1">
    <citation type="journal article" date="2022" name="bioRxiv">
        <title>Sequencing and chromosome-scale assembly of the giantPleurodeles waltlgenome.</title>
        <authorList>
            <person name="Brown T."/>
            <person name="Elewa A."/>
            <person name="Iarovenko S."/>
            <person name="Subramanian E."/>
            <person name="Araus A.J."/>
            <person name="Petzold A."/>
            <person name="Susuki M."/>
            <person name="Suzuki K.-i.T."/>
            <person name="Hayashi T."/>
            <person name="Toyoda A."/>
            <person name="Oliveira C."/>
            <person name="Osipova E."/>
            <person name="Leigh N.D."/>
            <person name="Simon A."/>
            <person name="Yun M.H."/>
        </authorList>
    </citation>
    <scope>NUCLEOTIDE SEQUENCE</scope>
    <source>
        <strain evidence="1">20211129_DDA</strain>
        <tissue evidence="1">Liver</tissue>
    </source>
</reference>
<accession>A0AAV7U866</accession>
<proteinExistence type="predicted"/>
<dbReference type="Proteomes" id="UP001066276">
    <property type="component" value="Chromosome 3_1"/>
</dbReference>
<gene>
    <name evidence="1" type="ORF">NDU88_001855</name>
</gene>
<evidence type="ECO:0000313" key="1">
    <source>
        <dbReference type="EMBL" id="KAJ1185060.1"/>
    </source>
</evidence>
<organism evidence="1 2">
    <name type="scientific">Pleurodeles waltl</name>
    <name type="common">Iberian ribbed newt</name>
    <dbReference type="NCBI Taxonomy" id="8319"/>
    <lineage>
        <taxon>Eukaryota</taxon>
        <taxon>Metazoa</taxon>
        <taxon>Chordata</taxon>
        <taxon>Craniata</taxon>
        <taxon>Vertebrata</taxon>
        <taxon>Euteleostomi</taxon>
        <taxon>Amphibia</taxon>
        <taxon>Batrachia</taxon>
        <taxon>Caudata</taxon>
        <taxon>Salamandroidea</taxon>
        <taxon>Salamandridae</taxon>
        <taxon>Pleurodelinae</taxon>
        <taxon>Pleurodeles</taxon>
    </lineage>
</organism>
<comment type="caution">
    <text evidence="1">The sequence shown here is derived from an EMBL/GenBank/DDBJ whole genome shotgun (WGS) entry which is preliminary data.</text>
</comment>
<sequence>MPALLRGKPHSVCLAAYVLSSGEQGFAGTRLPRSSGARAPGTPGGPAWWCCFPHPGPPAVLHHGVHPGAGAVCGRRTPSAQAARWKMWVERLETYFAALALDPDRRRPMLIHLGGAAIHKIIKAAVEECPLYSYQSLKWALPAYFEPLAIPDHERFLLRQAR</sequence>
<protein>
    <submittedName>
        <fullName evidence="1">Uncharacterized protein</fullName>
    </submittedName>
</protein>
<evidence type="ECO:0000313" key="2">
    <source>
        <dbReference type="Proteomes" id="UP001066276"/>
    </source>
</evidence>
<dbReference type="EMBL" id="JANPWB010000005">
    <property type="protein sequence ID" value="KAJ1185060.1"/>
    <property type="molecule type" value="Genomic_DNA"/>
</dbReference>